<organism evidence="1 2">
    <name type="scientific">Agrilus planipennis</name>
    <name type="common">Emerald ash borer</name>
    <name type="synonym">Agrilus marcopoli</name>
    <dbReference type="NCBI Taxonomy" id="224129"/>
    <lineage>
        <taxon>Eukaryota</taxon>
        <taxon>Metazoa</taxon>
        <taxon>Ecdysozoa</taxon>
        <taxon>Arthropoda</taxon>
        <taxon>Hexapoda</taxon>
        <taxon>Insecta</taxon>
        <taxon>Pterygota</taxon>
        <taxon>Neoptera</taxon>
        <taxon>Endopterygota</taxon>
        <taxon>Coleoptera</taxon>
        <taxon>Polyphaga</taxon>
        <taxon>Elateriformia</taxon>
        <taxon>Buprestoidea</taxon>
        <taxon>Buprestidae</taxon>
        <taxon>Agrilinae</taxon>
        <taxon>Agrilus</taxon>
    </lineage>
</organism>
<dbReference type="OrthoDB" id="10052321at2759"/>
<dbReference type="AlphaFoldDB" id="A0A1W4WH68"/>
<gene>
    <name evidence="2" type="primary">LOC108732941</name>
</gene>
<dbReference type="Pfam" id="PF10245">
    <property type="entry name" value="MRP-S22"/>
    <property type="match status" value="1"/>
</dbReference>
<dbReference type="GO" id="GO:0005763">
    <property type="term" value="C:mitochondrial small ribosomal subunit"/>
    <property type="evidence" value="ECO:0007669"/>
    <property type="project" value="TreeGrafter"/>
</dbReference>
<dbReference type="KEGG" id="apln:108732941"/>
<dbReference type="PANTHER" id="PTHR13071:SF4">
    <property type="entry name" value="SMALL RIBOSOMAL SUBUNIT PROTEIN MS22"/>
    <property type="match status" value="1"/>
</dbReference>
<dbReference type="GeneID" id="108732941"/>
<dbReference type="GO" id="GO:0003735">
    <property type="term" value="F:structural constituent of ribosome"/>
    <property type="evidence" value="ECO:0007669"/>
    <property type="project" value="TreeGrafter"/>
</dbReference>
<sequence length="346" mass="40440">MCTTVLREICKTFPKYTSKQFRVFVSLRSLGYASREYAHEERDPAPFFFDSNVQSLLRTLTRVDLNKVFRKRKTGDLKLEQPTYKFLTDEQLQDALKEAHEKSSQLLQIPPVIKVRKPIDTVISNDPALQGLETSKFVFTDISYGIKYSQRIIVVRETDGTLRHADWDVRERMNQLYFPEHGRKLKIPRMFENTNLESLLNRKEYIFLLDRACIQFEPDDANYQRVTSITYQHINDNNDFEILRSTRHFGALAFFLTWFKNIDNLVLDLLETLHIEEVNVLLQLYEKLHDQSFGAEKSDEVEALIIYINKAASKKGPLELAVQAYKDLKKQRLQLEKGIQAAHGLT</sequence>
<dbReference type="InterPro" id="IPR019374">
    <property type="entry name" value="Ribosomal_mS22"/>
</dbReference>
<proteinExistence type="predicted"/>
<dbReference type="RefSeq" id="XP_018319448.1">
    <property type="nucleotide sequence ID" value="XM_018463946.2"/>
</dbReference>
<accession>A0A1W4WH68</accession>
<keyword evidence="1" id="KW-1185">Reference proteome</keyword>
<dbReference type="InParanoid" id="A0A1W4WH68"/>
<dbReference type="CTD" id="56945"/>
<dbReference type="FunCoup" id="A0A1W4WH68">
    <property type="interactions" value="768"/>
</dbReference>
<dbReference type="PANTHER" id="PTHR13071">
    <property type="entry name" value="MITOCHONDRIAL 28S RIBOSOMAL PROTEIN S22"/>
    <property type="match status" value="1"/>
</dbReference>
<dbReference type="STRING" id="224129.A0A1W4WH68"/>
<dbReference type="Proteomes" id="UP000192223">
    <property type="component" value="Unplaced"/>
</dbReference>
<name>A0A1W4WH68_AGRPL</name>
<protein>
    <submittedName>
        <fullName evidence="2">28S ribosomal protein S22, mitochondrial</fullName>
    </submittedName>
</protein>
<evidence type="ECO:0000313" key="2">
    <source>
        <dbReference type="RefSeq" id="XP_018319448.1"/>
    </source>
</evidence>
<keyword evidence="2" id="KW-0689">Ribosomal protein</keyword>
<reference evidence="2" key="1">
    <citation type="submission" date="2025-08" db="UniProtKB">
        <authorList>
            <consortium name="RefSeq"/>
        </authorList>
    </citation>
    <scope>IDENTIFICATION</scope>
    <source>
        <tissue evidence="2">Entire body</tissue>
    </source>
</reference>
<keyword evidence="2" id="KW-0687">Ribonucleoprotein</keyword>
<evidence type="ECO:0000313" key="1">
    <source>
        <dbReference type="Proteomes" id="UP000192223"/>
    </source>
</evidence>